<comment type="similarity">
    <text evidence="1 3">Belongs to the short-chain dehydrogenases/reductases (SDR) family.</text>
</comment>
<dbReference type="InterPro" id="IPR051911">
    <property type="entry name" value="SDR_oxidoreductase"/>
</dbReference>
<dbReference type="PANTHER" id="PTHR43976">
    <property type="entry name" value="SHORT CHAIN DEHYDROGENASE"/>
    <property type="match status" value="1"/>
</dbReference>
<dbReference type="PRINTS" id="PR00081">
    <property type="entry name" value="GDHRDH"/>
</dbReference>
<dbReference type="AlphaFoldDB" id="A0A2H3JNI2"/>
<dbReference type="InterPro" id="IPR036291">
    <property type="entry name" value="NAD(P)-bd_dom_sf"/>
</dbReference>
<name>A0A2H3JNI2_WOLCO</name>
<evidence type="ECO:0000313" key="4">
    <source>
        <dbReference type="EMBL" id="PCH38204.1"/>
    </source>
</evidence>
<protein>
    <submittedName>
        <fullName evidence="4">NAD(P)-binding protein</fullName>
    </submittedName>
</protein>
<dbReference type="PRINTS" id="PR00080">
    <property type="entry name" value="SDRFAMILY"/>
</dbReference>
<dbReference type="PANTHER" id="PTHR43976:SF16">
    <property type="entry name" value="SHORT-CHAIN DEHYDROGENASE_REDUCTASE FAMILY PROTEIN"/>
    <property type="match status" value="1"/>
</dbReference>
<dbReference type="Proteomes" id="UP000218811">
    <property type="component" value="Unassembled WGS sequence"/>
</dbReference>
<dbReference type="EMBL" id="KB467942">
    <property type="protein sequence ID" value="PCH38204.1"/>
    <property type="molecule type" value="Genomic_DNA"/>
</dbReference>
<reference evidence="4 5" key="1">
    <citation type="journal article" date="2012" name="Science">
        <title>The Paleozoic origin of enzymatic lignin decomposition reconstructed from 31 fungal genomes.</title>
        <authorList>
            <person name="Floudas D."/>
            <person name="Binder M."/>
            <person name="Riley R."/>
            <person name="Barry K."/>
            <person name="Blanchette R.A."/>
            <person name="Henrissat B."/>
            <person name="Martinez A.T."/>
            <person name="Otillar R."/>
            <person name="Spatafora J.W."/>
            <person name="Yadav J.S."/>
            <person name="Aerts A."/>
            <person name="Benoit I."/>
            <person name="Boyd A."/>
            <person name="Carlson A."/>
            <person name="Copeland A."/>
            <person name="Coutinho P.M."/>
            <person name="de Vries R.P."/>
            <person name="Ferreira P."/>
            <person name="Findley K."/>
            <person name="Foster B."/>
            <person name="Gaskell J."/>
            <person name="Glotzer D."/>
            <person name="Gorecki P."/>
            <person name="Heitman J."/>
            <person name="Hesse C."/>
            <person name="Hori C."/>
            <person name="Igarashi K."/>
            <person name="Jurgens J.A."/>
            <person name="Kallen N."/>
            <person name="Kersten P."/>
            <person name="Kohler A."/>
            <person name="Kuees U."/>
            <person name="Kumar T.K.A."/>
            <person name="Kuo A."/>
            <person name="LaButti K."/>
            <person name="Larrondo L.F."/>
            <person name="Lindquist E."/>
            <person name="Ling A."/>
            <person name="Lombard V."/>
            <person name="Lucas S."/>
            <person name="Lundell T."/>
            <person name="Martin R."/>
            <person name="McLaughlin D.J."/>
            <person name="Morgenstern I."/>
            <person name="Morin E."/>
            <person name="Murat C."/>
            <person name="Nagy L.G."/>
            <person name="Nolan M."/>
            <person name="Ohm R.A."/>
            <person name="Patyshakuliyeva A."/>
            <person name="Rokas A."/>
            <person name="Ruiz-Duenas F.J."/>
            <person name="Sabat G."/>
            <person name="Salamov A."/>
            <person name="Samejima M."/>
            <person name="Schmutz J."/>
            <person name="Slot J.C."/>
            <person name="St John F."/>
            <person name="Stenlid J."/>
            <person name="Sun H."/>
            <person name="Sun S."/>
            <person name="Syed K."/>
            <person name="Tsang A."/>
            <person name="Wiebenga A."/>
            <person name="Young D."/>
            <person name="Pisabarro A."/>
            <person name="Eastwood D.C."/>
            <person name="Martin F."/>
            <person name="Cullen D."/>
            <person name="Grigoriev I.V."/>
            <person name="Hibbett D.S."/>
        </authorList>
    </citation>
    <scope>NUCLEOTIDE SEQUENCE [LARGE SCALE GENOMIC DNA]</scope>
    <source>
        <strain evidence="4 5">MD-104</strain>
    </source>
</reference>
<evidence type="ECO:0000256" key="2">
    <source>
        <dbReference type="ARBA" id="ARBA00023002"/>
    </source>
</evidence>
<dbReference type="OMA" id="FPGHAYY"/>
<dbReference type="STRING" id="742152.A0A2H3JNI2"/>
<dbReference type="CDD" id="cd05374">
    <property type="entry name" value="17beta-HSD-like_SDR_c"/>
    <property type="match status" value="1"/>
</dbReference>
<dbReference type="GO" id="GO:0016491">
    <property type="term" value="F:oxidoreductase activity"/>
    <property type="evidence" value="ECO:0007669"/>
    <property type="project" value="UniProtKB-KW"/>
</dbReference>
<organism evidence="4 5">
    <name type="scientific">Wolfiporia cocos (strain MD-104)</name>
    <name type="common">Brown rot fungus</name>
    <dbReference type="NCBI Taxonomy" id="742152"/>
    <lineage>
        <taxon>Eukaryota</taxon>
        <taxon>Fungi</taxon>
        <taxon>Dikarya</taxon>
        <taxon>Basidiomycota</taxon>
        <taxon>Agaricomycotina</taxon>
        <taxon>Agaricomycetes</taxon>
        <taxon>Polyporales</taxon>
        <taxon>Phaeolaceae</taxon>
        <taxon>Wolfiporia</taxon>
    </lineage>
</organism>
<dbReference type="Gene3D" id="3.40.50.720">
    <property type="entry name" value="NAD(P)-binding Rossmann-like Domain"/>
    <property type="match status" value="1"/>
</dbReference>
<dbReference type="OrthoDB" id="1274115at2759"/>
<keyword evidence="2" id="KW-0560">Oxidoreductase</keyword>
<evidence type="ECO:0000256" key="3">
    <source>
        <dbReference type="RuleBase" id="RU000363"/>
    </source>
</evidence>
<accession>A0A2H3JNI2</accession>
<keyword evidence="5" id="KW-1185">Reference proteome</keyword>
<evidence type="ECO:0000313" key="5">
    <source>
        <dbReference type="Proteomes" id="UP000218811"/>
    </source>
</evidence>
<dbReference type="SUPFAM" id="SSF51735">
    <property type="entry name" value="NAD(P)-binding Rossmann-fold domains"/>
    <property type="match status" value="1"/>
</dbReference>
<dbReference type="InterPro" id="IPR002347">
    <property type="entry name" value="SDR_fam"/>
</dbReference>
<dbReference type="Pfam" id="PF00106">
    <property type="entry name" value="adh_short"/>
    <property type="match status" value="1"/>
</dbReference>
<proteinExistence type="inferred from homology"/>
<gene>
    <name evidence="4" type="ORF">WOLCODRAFT_87929</name>
</gene>
<sequence>MTPTAGSRVWFITGTSQGLGRALLEEILKSNERAVATLRKPEALASLADKYPPSQLLILPLDVTKQEQIVEAFAATERHFGRLDVVVNNAGYGLEGEIEATSEEDARKQFEVLFWGPVHIMKEAIRLFRDVNPPGHGGRILNISSCGGYAANPTLAYYNAGKFALEGLTEAFTKEMLPEWNIKGIIIQPGGFRTEWYRSSLVKVPVHPKYDTPTSPSNVHRKMCEQPFIGDAAKAAKALMQVASMPEPPLRVQLGTESLLIVRAKARQTIRDGEKYEALSHSTNCDEVDRNSIIESFGRLWKDD</sequence>
<evidence type="ECO:0000256" key="1">
    <source>
        <dbReference type="ARBA" id="ARBA00006484"/>
    </source>
</evidence>